<evidence type="ECO:0000313" key="3">
    <source>
        <dbReference type="WBParaSite" id="Hba_03507"/>
    </source>
</evidence>
<protein>
    <submittedName>
        <fullName evidence="3">Uncharacterized protein</fullName>
    </submittedName>
</protein>
<keyword evidence="1" id="KW-1133">Transmembrane helix</keyword>
<accession>A0A1I7WEX3</accession>
<reference evidence="3" key="1">
    <citation type="submission" date="2016-11" db="UniProtKB">
        <authorList>
            <consortium name="WormBaseParasite"/>
        </authorList>
    </citation>
    <scope>IDENTIFICATION</scope>
</reference>
<keyword evidence="1" id="KW-0812">Transmembrane</keyword>
<sequence length="59" mass="7299">MGDNLYRNELRNIGAVLHKYYSYKRKSILVNFWWFLTWHFLINFNFTCIISNLTSKFIF</sequence>
<organism evidence="2 3">
    <name type="scientific">Heterorhabditis bacteriophora</name>
    <name type="common">Entomopathogenic nematode worm</name>
    <dbReference type="NCBI Taxonomy" id="37862"/>
    <lineage>
        <taxon>Eukaryota</taxon>
        <taxon>Metazoa</taxon>
        <taxon>Ecdysozoa</taxon>
        <taxon>Nematoda</taxon>
        <taxon>Chromadorea</taxon>
        <taxon>Rhabditida</taxon>
        <taxon>Rhabditina</taxon>
        <taxon>Rhabditomorpha</taxon>
        <taxon>Strongyloidea</taxon>
        <taxon>Heterorhabditidae</taxon>
        <taxon>Heterorhabditis</taxon>
    </lineage>
</organism>
<keyword evidence="1" id="KW-0472">Membrane</keyword>
<dbReference type="Proteomes" id="UP000095283">
    <property type="component" value="Unplaced"/>
</dbReference>
<name>A0A1I7WEX3_HETBA</name>
<evidence type="ECO:0000256" key="1">
    <source>
        <dbReference type="SAM" id="Phobius"/>
    </source>
</evidence>
<feature type="transmembrane region" description="Helical" evidence="1">
    <location>
        <begin position="32"/>
        <end position="53"/>
    </location>
</feature>
<keyword evidence="2" id="KW-1185">Reference proteome</keyword>
<proteinExistence type="predicted"/>
<evidence type="ECO:0000313" key="2">
    <source>
        <dbReference type="Proteomes" id="UP000095283"/>
    </source>
</evidence>
<dbReference type="WBParaSite" id="Hba_03507">
    <property type="protein sequence ID" value="Hba_03507"/>
    <property type="gene ID" value="Hba_03507"/>
</dbReference>
<dbReference type="AlphaFoldDB" id="A0A1I7WEX3"/>